<dbReference type="SFLD" id="SFLDS00003">
    <property type="entry name" value="Haloacid_Dehalogenase"/>
    <property type="match status" value="1"/>
</dbReference>
<comment type="similarity">
    <text evidence="2">Belongs to the HAD-like hydrolase superfamily. CbbY/CbbZ/Gph/YieH family.</text>
</comment>
<dbReference type="InterPro" id="IPR006439">
    <property type="entry name" value="HAD-SF_hydro_IA"/>
</dbReference>
<dbReference type="Proteomes" id="UP001165678">
    <property type="component" value="Unassembled WGS sequence"/>
</dbReference>
<proteinExistence type="inferred from homology"/>
<dbReference type="Gene3D" id="3.40.50.1000">
    <property type="entry name" value="HAD superfamily/HAD-like"/>
    <property type="match status" value="1"/>
</dbReference>
<dbReference type="GO" id="GO:0016787">
    <property type="term" value="F:hydrolase activity"/>
    <property type="evidence" value="ECO:0007669"/>
    <property type="project" value="UniProtKB-KW"/>
</dbReference>
<dbReference type="InterPro" id="IPR023198">
    <property type="entry name" value="PGP-like_dom2"/>
</dbReference>
<comment type="cofactor">
    <cofactor evidence="1">
        <name>Mg(2+)</name>
        <dbReference type="ChEBI" id="CHEBI:18420"/>
    </cofactor>
</comment>
<dbReference type="SFLD" id="SFLDG01129">
    <property type="entry name" value="C1.5:_HAD__Beta-PGM__Phosphata"/>
    <property type="match status" value="1"/>
</dbReference>
<evidence type="ECO:0000256" key="4">
    <source>
        <dbReference type="ARBA" id="ARBA00022842"/>
    </source>
</evidence>
<dbReference type="SUPFAM" id="SSF56784">
    <property type="entry name" value="HAD-like"/>
    <property type="match status" value="1"/>
</dbReference>
<dbReference type="AlphaFoldDB" id="A0AA42CU78"/>
<dbReference type="InterPro" id="IPR036412">
    <property type="entry name" value="HAD-like_sf"/>
</dbReference>
<evidence type="ECO:0000256" key="3">
    <source>
        <dbReference type="ARBA" id="ARBA00022723"/>
    </source>
</evidence>
<dbReference type="GO" id="GO:0046872">
    <property type="term" value="F:metal ion binding"/>
    <property type="evidence" value="ECO:0007669"/>
    <property type="project" value="UniProtKB-KW"/>
</dbReference>
<dbReference type="Gene3D" id="1.10.150.240">
    <property type="entry name" value="Putative phosphatase, domain 2"/>
    <property type="match status" value="1"/>
</dbReference>
<dbReference type="EMBL" id="JAPIVE010000002">
    <property type="protein sequence ID" value="MCX2524392.1"/>
    <property type="molecule type" value="Genomic_DNA"/>
</dbReference>
<comment type="caution">
    <text evidence="5">The sequence shown here is derived from an EMBL/GenBank/DDBJ whole genome shotgun (WGS) entry which is preliminary data.</text>
</comment>
<evidence type="ECO:0000256" key="2">
    <source>
        <dbReference type="ARBA" id="ARBA00006171"/>
    </source>
</evidence>
<reference evidence="5" key="1">
    <citation type="submission" date="2022-11" db="EMBL/GenBank/DDBJ databases">
        <title>Larsenimonas rhizosphaerae sp. nov., isolated from a tidal mudflat.</title>
        <authorList>
            <person name="Lee S.D."/>
            <person name="Kim I.S."/>
        </authorList>
    </citation>
    <scope>NUCLEOTIDE SEQUENCE</scope>
    <source>
        <strain evidence="5">GH2-1</strain>
    </source>
</reference>
<protein>
    <submittedName>
        <fullName evidence="5">HAD-IA family hydrolase</fullName>
    </submittedName>
</protein>
<dbReference type="InterPro" id="IPR051600">
    <property type="entry name" value="Beta-PGM-like"/>
</dbReference>
<evidence type="ECO:0000313" key="5">
    <source>
        <dbReference type="EMBL" id="MCX2524392.1"/>
    </source>
</evidence>
<keyword evidence="5" id="KW-0378">Hydrolase</keyword>
<dbReference type="PANTHER" id="PTHR46193">
    <property type="entry name" value="6-PHOSPHOGLUCONATE PHOSPHATASE"/>
    <property type="match status" value="1"/>
</dbReference>
<keyword evidence="4" id="KW-0460">Magnesium</keyword>
<dbReference type="PANTHER" id="PTHR46193:SF10">
    <property type="entry name" value="6-PHOSPHOGLUCONATE PHOSPHATASE"/>
    <property type="match status" value="1"/>
</dbReference>
<keyword evidence="6" id="KW-1185">Reference proteome</keyword>
<gene>
    <name evidence="5" type="ORF">OQ287_09070</name>
</gene>
<dbReference type="RefSeq" id="WP_265896227.1">
    <property type="nucleotide sequence ID" value="NZ_JAPIVE010000002.1"/>
</dbReference>
<evidence type="ECO:0000313" key="6">
    <source>
        <dbReference type="Proteomes" id="UP001165678"/>
    </source>
</evidence>
<dbReference type="InterPro" id="IPR023214">
    <property type="entry name" value="HAD_sf"/>
</dbReference>
<dbReference type="Pfam" id="PF13419">
    <property type="entry name" value="HAD_2"/>
    <property type="match status" value="1"/>
</dbReference>
<dbReference type="NCBIfam" id="TIGR01509">
    <property type="entry name" value="HAD-SF-IA-v3"/>
    <property type="match status" value="1"/>
</dbReference>
<name>A0AA42CU78_9GAMM</name>
<evidence type="ECO:0000256" key="1">
    <source>
        <dbReference type="ARBA" id="ARBA00001946"/>
    </source>
</evidence>
<sequence length="218" mass="23731">MARNVCLLFDCDGTLVDSEPLLAEVLTEIFNELGLPFVPADYMTRFRGTAFPTILATLEREHGDITPDAREAAMPAMRRRLYARMDQGVPRIAGIESALERLPHPKAVASNGPIEKIRRAMAASALAHHFGDHLYSAYEVGSHKPDPGLYLHATRALAFAPENAIVIDDAAVGVEAGLAAGMQVIHINHFPDQEATPAGAHALYHMEELPALVDHLTR</sequence>
<accession>A0AA42CU78</accession>
<organism evidence="5 6">
    <name type="scientific">Larsenimonas rhizosphaerae</name>
    <dbReference type="NCBI Taxonomy" id="2944682"/>
    <lineage>
        <taxon>Bacteria</taxon>
        <taxon>Pseudomonadati</taxon>
        <taxon>Pseudomonadota</taxon>
        <taxon>Gammaproteobacteria</taxon>
        <taxon>Oceanospirillales</taxon>
        <taxon>Halomonadaceae</taxon>
        <taxon>Larsenimonas</taxon>
    </lineage>
</organism>
<dbReference type="InterPro" id="IPR041492">
    <property type="entry name" value="HAD_2"/>
</dbReference>
<keyword evidence="3" id="KW-0479">Metal-binding</keyword>
<dbReference type="PRINTS" id="PR00413">
    <property type="entry name" value="HADHALOGNASE"/>
</dbReference>